<dbReference type="PANTHER" id="PTHR42928">
    <property type="entry name" value="TRICARBOXYLATE-BINDING PROTEIN"/>
    <property type="match status" value="1"/>
</dbReference>
<evidence type="ECO:0008006" key="4">
    <source>
        <dbReference type="Google" id="ProtNLM"/>
    </source>
</evidence>
<dbReference type="InterPro" id="IPR042100">
    <property type="entry name" value="Bug_dom1"/>
</dbReference>
<dbReference type="EMBL" id="QGNA01000005">
    <property type="protein sequence ID" value="PWS35026.1"/>
    <property type="molecule type" value="Genomic_DNA"/>
</dbReference>
<proteinExistence type="inferred from homology"/>
<reference evidence="3" key="1">
    <citation type="submission" date="2018-05" db="EMBL/GenBank/DDBJ databases">
        <authorList>
            <person name="Du Z."/>
            <person name="Wang X."/>
        </authorList>
    </citation>
    <scope>NUCLEOTIDE SEQUENCE [LARGE SCALE GENOMIC DNA]</scope>
    <source>
        <strain evidence="3">CQN31</strain>
    </source>
</reference>
<dbReference type="Gene3D" id="3.40.190.150">
    <property type="entry name" value="Bordetella uptake gene, domain 1"/>
    <property type="match status" value="1"/>
</dbReference>
<comment type="caution">
    <text evidence="2">The sequence shown here is derived from an EMBL/GenBank/DDBJ whole genome shotgun (WGS) entry which is preliminary data.</text>
</comment>
<protein>
    <recommendedName>
        <fullName evidence="4">Tripartite tricarboxylate transporter substrate binding protein</fullName>
    </recommendedName>
</protein>
<dbReference type="PANTHER" id="PTHR42928:SF5">
    <property type="entry name" value="BLR1237 PROTEIN"/>
    <property type="match status" value="1"/>
</dbReference>
<dbReference type="Gene3D" id="3.40.190.10">
    <property type="entry name" value="Periplasmic binding protein-like II"/>
    <property type="match status" value="1"/>
</dbReference>
<dbReference type="Proteomes" id="UP000245765">
    <property type="component" value="Unassembled WGS sequence"/>
</dbReference>
<gene>
    <name evidence="2" type="ORF">DFH01_22130</name>
</gene>
<evidence type="ECO:0000256" key="1">
    <source>
        <dbReference type="ARBA" id="ARBA00006987"/>
    </source>
</evidence>
<sequence length="368" mass="37661">MKTAQATGSGVRRRSEYVAAPIKRQCAPCGRPAATNGGTFRLQTRRRTLSLALAAGLAPLAAHAQGSAPAWRPTRPVRLIVPFAPGGSNDIVGRIIAEAAGQALGQPIVVENRAGAGSVIGAEHVARSAPDGHTVLINSAHSTVPAIVARVPYDTVKDFVGVAVAGFSPYVLVVNPQVQAQTAQELVALLKANPGRFNCATAGIGSGVHVGAELFRSLMKVEVELVHYRGGGPSVAALVANESQFGTPTMASSIGQVRQGGVRALAVLAEQRSPALPNVPSATEAGLPGVILEEFFPILAPAGTPAPAVAALGAAFRNAIQQSAGRLTELAGVAPRAGFESPDSVMKLVSDGVDQYTRILRAAGVQAE</sequence>
<evidence type="ECO:0000313" key="2">
    <source>
        <dbReference type="EMBL" id="PWS35026.1"/>
    </source>
</evidence>
<dbReference type="InterPro" id="IPR005064">
    <property type="entry name" value="BUG"/>
</dbReference>
<accession>A0A317FBV3</accession>
<keyword evidence="3" id="KW-1185">Reference proteome</keyword>
<name>A0A317FBV3_9PROT</name>
<comment type="similarity">
    <text evidence="1">Belongs to the UPF0065 (bug) family.</text>
</comment>
<evidence type="ECO:0000313" key="3">
    <source>
        <dbReference type="Proteomes" id="UP000245765"/>
    </source>
</evidence>
<dbReference type="Pfam" id="PF03401">
    <property type="entry name" value="TctC"/>
    <property type="match status" value="1"/>
</dbReference>
<organism evidence="2 3">
    <name type="scientific">Falsiroseomonas bella</name>
    <dbReference type="NCBI Taxonomy" id="2184016"/>
    <lineage>
        <taxon>Bacteria</taxon>
        <taxon>Pseudomonadati</taxon>
        <taxon>Pseudomonadota</taxon>
        <taxon>Alphaproteobacteria</taxon>
        <taxon>Acetobacterales</taxon>
        <taxon>Roseomonadaceae</taxon>
        <taxon>Falsiroseomonas</taxon>
    </lineage>
</organism>
<dbReference type="AlphaFoldDB" id="A0A317FBV3"/>